<dbReference type="EMBL" id="JAAKZZ010000049">
    <property type="protein sequence ID" value="NGO68220.1"/>
    <property type="molecule type" value="Genomic_DNA"/>
</dbReference>
<proteinExistence type="predicted"/>
<dbReference type="RefSeq" id="WP_165297898.1">
    <property type="nucleotide sequence ID" value="NZ_JAAKZZ010000049.1"/>
</dbReference>
<accession>A0A6G4WUB1</accession>
<dbReference type="AlphaFoldDB" id="A0A6G4WUB1"/>
<comment type="caution">
    <text evidence="2">The sequence shown here is derived from an EMBL/GenBank/DDBJ whole genome shotgun (WGS) entry which is preliminary data.</text>
</comment>
<evidence type="ECO:0000313" key="2">
    <source>
        <dbReference type="EMBL" id="NGO68220.1"/>
    </source>
</evidence>
<reference evidence="2 3" key="1">
    <citation type="submission" date="2020-02" db="EMBL/GenBank/DDBJ databases">
        <title>Whole-genome analyses of novel actinobacteria.</title>
        <authorList>
            <person name="Sahin N."/>
            <person name="Tatar D."/>
        </authorList>
    </citation>
    <scope>NUCLEOTIDE SEQUENCE [LARGE SCALE GENOMIC DNA]</scope>
    <source>
        <strain evidence="2 3">SB3404</strain>
    </source>
</reference>
<dbReference type="Proteomes" id="UP000477722">
    <property type="component" value="Unassembled WGS sequence"/>
</dbReference>
<name>A0A6G4WUB1_9ACTN</name>
<keyword evidence="1" id="KW-0812">Transmembrane</keyword>
<protein>
    <submittedName>
        <fullName evidence="2">Uncharacterized protein</fullName>
    </submittedName>
</protein>
<evidence type="ECO:0000313" key="3">
    <source>
        <dbReference type="Proteomes" id="UP000477722"/>
    </source>
</evidence>
<evidence type="ECO:0000256" key="1">
    <source>
        <dbReference type="SAM" id="Phobius"/>
    </source>
</evidence>
<keyword evidence="1" id="KW-1133">Transmembrane helix</keyword>
<organism evidence="2 3">
    <name type="scientific">Streptomyces boncukensis</name>
    <dbReference type="NCBI Taxonomy" id="2711219"/>
    <lineage>
        <taxon>Bacteria</taxon>
        <taxon>Bacillati</taxon>
        <taxon>Actinomycetota</taxon>
        <taxon>Actinomycetes</taxon>
        <taxon>Kitasatosporales</taxon>
        <taxon>Streptomycetaceae</taxon>
        <taxon>Streptomyces</taxon>
    </lineage>
</organism>
<sequence>MAEGFARVDGSLALLVQRSEQTDKALDDHDKRITNLEHRQWPLPSLAALVGVAGLGLSLWQITH</sequence>
<feature type="transmembrane region" description="Helical" evidence="1">
    <location>
        <begin position="41"/>
        <end position="62"/>
    </location>
</feature>
<gene>
    <name evidence="2" type="ORF">G5C65_07605</name>
</gene>
<keyword evidence="1" id="KW-0472">Membrane</keyword>
<keyword evidence="3" id="KW-1185">Reference proteome</keyword>